<evidence type="ECO:0000313" key="4">
    <source>
        <dbReference type="Proteomes" id="UP001596036"/>
    </source>
</evidence>
<gene>
    <name evidence="3" type="ORF">ACFPN1_07290</name>
</gene>
<proteinExistence type="predicted"/>
<dbReference type="RefSeq" id="WP_386754184.1">
    <property type="nucleotide sequence ID" value="NZ_JBHSNM010000002.1"/>
</dbReference>
<keyword evidence="1" id="KW-0732">Signal</keyword>
<dbReference type="InterPro" id="IPR027843">
    <property type="entry name" value="DUF4440"/>
</dbReference>
<dbReference type="Proteomes" id="UP001596036">
    <property type="component" value="Unassembled WGS sequence"/>
</dbReference>
<keyword evidence="4" id="KW-1185">Reference proteome</keyword>
<evidence type="ECO:0000313" key="3">
    <source>
        <dbReference type="EMBL" id="MFC5569863.1"/>
    </source>
</evidence>
<feature type="signal peptide" evidence="1">
    <location>
        <begin position="1"/>
        <end position="19"/>
    </location>
</feature>
<dbReference type="Gene3D" id="3.10.450.50">
    <property type="match status" value="1"/>
</dbReference>
<comment type="caution">
    <text evidence="3">The sequence shown here is derived from an EMBL/GenBank/DDBJ whole genome shotgun (WGS) entry which is preliminary data.</text>
</comment>
<evidence type="ECO:0000259" key="2">
    <source>
        <dbReference type="Pfam" id="PF14534"/>
    </source>
</evidence>
<dbReference type="EMBL" id="JBHSNM010000002">
    <property type="protein sequence ID" value="MFC5569863.1"/>
    <property type="molecule type" value="Genomic_DNA"/>
</dbReference>
<accession>A0ABW0SLA7</accession>
<evidence type="ECO:0000256" key="1">
    <source>
        <dbReference type="SAM" id="SignalP"/>
    </source>
</evidence>
<name>A0ABW0SLA7_9GAMM</name>
<sequence>MKGWMLALLFVLPAMAAQARDAAQDEREIRRVEAAICHAFEVGDTAYLRTALDPRFTLVDSRGAVTDLAQNLAEVTAREPRYQEFRNHDQSVRLYGDAAIVTGITSIKGTAGGEAFAADFRFTDTWLYREGRWLLAASHASRLPAR</sequence>
<dbReference type="InterPro" id="IPR032710">
    <property type="entry name" value="NTF2-like_dom_sf"/>
</dbReference>
<feature type="domain" description="DUF4440" evidence="2">
    <location>
        <begin position="29"/>
        <end position="135"/>
    </location>
</feature>
<reference evidence="4" key="1">
    <citation type="journal article" date="2019" name="Int. J. Syst. Evol. Microbiol.">
        <title>The Global Catalogue of Microorganisms (GCM) 10K type strain sequencing project: providing services to taxonomists for standard genome sequencing and annotation.</title>
        <authorList>
            <consortium name="The Broad Institute Genomics Platform"/>
            <consortium name="The Broad Institute Genome Sequencing Center for Infectious Disease"/>
            <person name="Wu L."/>
            <person name="Ma J."/>
        </authorList>
    </citation>
    <scope>NUCLEOTIDE SEQUENCE [LARGE SCALE GENOMIC DNA]</scope>
    <source>
        <strain evidence="4">KACC 11407</strain>
    </source>
</reference>
<feature type="chain" id="PRO_5045614183" evidence="1">
    <location>
        <begin position="20"/>
        <end position="146"/>
    </location>
</feature>
<dbReference type="Pfam" id="PF14534">
    <property type="entry name" value="DUF4440"/>
    <property type="match status" value="1"/>
</dbReference>
<protein>
    <submittedName>
        <fullName evidence="3">Nuclear transport factor 2 family protein</fullName>
    </submittedName>
</protein>
<dbReference type="SUPFAM" id="SSF54427">
    <property type="entry name" value="NTF2-like"/>
    <property type="match status" value="1"/>
</dbReference>
<organism evidence="3 4">
    <name type="scientific">Lysobacter yangpyeongensis</name>
    <dbReference type="NCBI Taxonomy" id="346182"/>
    <lineage>
        <taxon>Bacteria</taxon>
        <taxon>Pseudomonadati</taxon>
        <taxon>Pseudomonadota</taxon>
        <taxon>Gammaproteobacteria</taxon>
        <taxon>Lysobacterales</taxon>
        <taxon>Lysobacteraceae</taxon>
        <taxon>Lysobacter</taxon>
    </lineage>
</organism>